<name>X1LEV1_9ZZZZ</name>
<feature type="non-terminal residue" evidence="3">
    <location>
        <position position="1"/>
    </location>
</feature>
<organism evidence="3">
    <name type="scientific">marine sediment metagenome</name>
    <dbReference type="NCBI Taxonomy" id="412755"/>
    <lineage>
        <taxon>unclassified sequences</taxon>
        <taxon>metagenomes</taxon>
        <taxon>ecological metagenomes</taxon>
    </lineage>
</organism>
<dbReference type="Pfam" id="PF13439">
    <property type="entry name" value="Glyco_transf_4"/>
    <property type="match status" value="1"/>
</dbReference>
<evidence type="ECO:0000259" key="2">
    <source>
        <dbReference type="Pfam" id="PF13439"/>
    </source>
</evidence>
<dbReference type="SUPFAM" id="SSF53756">
    <property type="entry name" value="UDP-Glycosyltransferase/glycogen phosphorylase"/>
    <property type="match status" value="1"/>
</dbReference>
<dbReference type="InterPro" id="IPR050194">
    <property type="entry name" value="Glycosyltransferase_grp1"/>
</dbReference>
<gene>
    <name evidence="3" type="ORF">S06H3_06412</name>
</gene>
<dbReference type="InterPro" id="IPR028098">
    <property type="entry name" value="Glyco_trans_4-like_N"/>
</dbReference>
<evidence type="ECO:0008006" key="4">
    <source>
        <dbReference type="Google" id="ProtNLM"/>
    </source>
</evidence>
<comment type="caution">
    <text evidence="3">The sequence shown here is derived from an EMBL/GenBank/DDBJ whole genome shotgun (WGS) entry which is preliminary data.</text>
</comment>
<dbReference type="EMBL" id="BARV01002491">
    <property type="protein sequence ID" value="GAH92658.1"/>
    <property type="molecule type" value="Genomic_DNA"/>
</dbReference>
<dbReference type="CDD" id="cd03801">
    <property type="entry name" value="GT4_PimA-like"/>
    <property type="match status" value="1"/>
</dbReference>
<protein>
    <recommendedName>
        <fullName evidence="4">Glycosyl transferase family 1 domain-containing protein</fullName>
    </recommendedName>
</protein>
<dbReference type="PANTHER" id="PTHR45947:SF3">
    <property type="entry name" value="SULFOQUINOVOSYL TRANSFERASE SQD2"/>
    <property type="match status" value="1"/>
</dbReference>
<feature type="domain" description="Glycosyltransferase subfamily 4-like N-terminal" evidence="2">
    <location>
        <begin position="1"/>
        <end position="175"/>
    </location>
</feature>
<dbReference type="GO" id="GO:0016757">
    <property type="term" value="F:glycosyltransferase activity"/>
    <property type="evidence" value="ECO:0007669"/>
    <property type="project" value="InterPro"/>
</dbReference>
<dbReference type="PANTHER" id="PTHR45947">
    <property type="entry name" value="SULFOQUINOVOSYL TRANSFERASE SQD2"/>
    <property type="match status" value="1"/>
</dbReference>
<dbReference type="InterPro" id="IPR001296">
    <property type="entry name" value="Glyco_trans_1"/>
</dbReference>
<evidence type="ECO:0000313" key="3">
    <source>
        <dbReference type="EMBL" id="GAH92658.1"/>
    </source>
</evidence>
<dbReference type="Gene3D" id="3.40.50.2000">
    <property type="entry name" value="Glycogen Phosphorylase B"/>
    <property type="match status" value="2"/>
</dbReference>
<accession>X1LEV1</accession>
<feature type="domain" description="Glycosyl transferase family 1" evidence="1">
    <location>
        <begin position="197"/>
        <end position="335"/>
    </location>
</feature>
<dbReference type="Pfam" id="PF00534">
    <property type="entry name" value="Glycos_transf_1"/>
    <property type="match status" value="1"/>
</dbReference>
<proteinExistence type="predicted"/>
<dbReference type="AlphaFoldDB" id="X1LEV1"/>
<reference evidence="3" key="1">
    <citation type="journal article" date="2014" name="Front. Microbiol.">
        <title>High frequency of phylogenetically diverse reductive dehalogenase-homologous genes in deep subseafloor sedimentary metagenomes.</title>
        <authorList>
            <person name="Kawai M."/>
            <person name="Futagami T."/>
            <person name="Toyoda A."/>
            <person name="Takaki Y."/>
            <person name="Nishi S."/>
            <person name="Hori S."/>
            <person name="Arai W."/>
            <person name="Tsubouchi T."/>
            <person name="Morono Y."/>
            <person name="Uchiyama I."/>
            <person name="Ito T."/>
            <person name="Fujiyama A."/>
            <person name="Inagaki F."/>
            <person name="Takami H."/>
        </authorList>
    </citation>
    <scope>NUCLEOTIDE SEQUENCE</scope>
    <source>
        <strain evidence="3">Expedition CK06-06</strain>
    </source>
</reference>
<evidence type="ECO:0000259" key="1">
    <source>
        <dbReference type="Pfam" id="PF00534"/>
    </source>
</evidence>
<sequence>LAKELTEIGHKAKVIFPENRKVSPEIFEMRPIMFRGDNSKDYEIDFNFPCFTSHPRSNTTFYQLNKKQMRDYIDIMVSVTKEEADKFKPDIIHAQHLWITPYAAQKTGLPYVVTAHGTDLKGFKQDKRYHTYALKGAQNARKVITISKQVDRETRELYHIEDEKRKIVYNGYDTKFFKVKDVSRKEALEKFGINEIPDYIVSFAGKLAHFKGVDILLKAAKIYENQMKEKVMTLIAGNGILYDELNKLKNFLELKNTFFLGYISDEQLIDLYNIADVSTVPSRSEPFGLVAIEALACGTPVVGTNQGGLPDFINEDIGALVDVEDDIALAEAIINELVRFDKKIRRKRAHEYAVNNFSWENTIKEVEKIYKEAIF</sequence>